<dbReference type="InterPro" id="IPR001670">
    <property type="entry name" value="ADH_Fe/GldA"/>
</dbReference>
<evidence type="ECO:0000256" key="1">
    <source>
        <dbReference type="ARBA" id="ARBA00023002"/>
    </source>
</evidence>
<keyword evidence="6" id="KW-1185">Reference proteome</keyword>
<dbReference type="AlphaFoldDB" id="A0A4V1R1Y3"/>
<evidence type="ECO:0000259" key="3">
    <source>
        <dbReference type="Pfam" id="PF00465"/>
    </source>
</evidence>
<name>A0A4V1R1Y3_9MICO</name>
<feature type="region of interest" description="Disordered" evidence="2">
    <location>
        <begin position="1"/>
        <end position="25"/>
    </location>
</feature>
<gene>
    <name evidence="5" type="ORF">ESP50_15650</name>
    <name evidence="4" type="ORF">ESP50_16245</name>
</gene>
<dbReference type="SUPFAM" id="SSF56796">
    <property type="entry name" value="Dehydroquinate synthase-like"/>
    <property type="match status" value="1"/>
</dbReference>
<accession>A0A4V1R1Y3</accession>
<dbReference type="Proteomes" id="UP000292686">
    <property type="component" value="Unassembled WGS sequence"/>
</dbReference>
<dbReference type="GO" id="GO:0046872">
    <property type="term" value="F:metal ion binding"/>
    <property type="evidence" value="ECO:0007669"/>
    <property type="project" value="InterPro"/>
</dbReference>
<reference evidence="4 6" key="1">
    <citation type="submission" date="2019-01" db="EMBL/GenBank/DDBJ databases">
        <title>Agromyces.</title>
        <authorList>
            <person name="Li J."/>
        </authorList>
    </citation>
    <scope>NUCLEOTIDE SEQUENCE [LARGE SCALE GENOMIC DNA]</scope>
    <source>
        <strain evidence="4 6">DSM 23870</strain>
    </source>
</reference>
<feature type="compositionally biased region" description="Basic residues" evidence="2">
    <location>
        <begin position="1"/>
        <end position="23"/>
    </location>
</feature>
<evidence type="ECO:0000313" key="4">
    <source>
        <dbReference type="EMBL" id="RXZ85256.1"/>
    </source>
</evidence>
<keyword evidence="1" id="KW-0560">Oxidoreductase</keyword>
<dbReference type="EMBL" id="SDPM01000010">
    <property type="protein sequence ID" value="RXZ85364.1"/>
    <property type="molecule type" value="Genomic_DNA"/>
</dbReference>
<evidence type="ECO:0000313" key="5">
    <source>
        <dbReference type="EMBL" id="RXZ85364.1"/>
    </source>
</evidence>
<dbReference type="GO" id="GO:0016491">
    <property type="term" value="F:oxidoreductase activity"/>
    <property type="evidence" value="ECO:0007669"/>
    <property type="project" value="UniProtKB-KW"/>
</dbReference>
<sequence length="427" mass="44592">MRRAVRAGAHVQRHRSRRARAPVRPRDRRVPRVIAVDGARASARATRPEAHVGAGTAVHLAHRALARGPAVMVVDAHVESRLPGSLTGAFAARLVHRGRATVDSARHLAALLERTGARSVFIAGGGSVIDVAKLAVASLDDSRLLGAIARHGRDRGVMHRGAPGSEASLFVAPTTVGTGAESSTGLVVEVASGGERFAVLVVAPGTGIEAIAFDDDLLRLPDPLLRDGVYEAITRVAAAAFESPSSLPLADREAYDLLAALAAVGRRIGEGGRDDGRHAAFPRDSIAVDAALLSSASHSGWALAGRGFAPSSAWFIATELSMALGVRKAAALGLAFRPYLETFLTPARATRLQSIGAALGVAGEPSAIDDALTRLLAPEPVTRAIDAEYVADRVVRRFGRAGPLSPELARERIVAILAAAETRRRTS</sequence>
<dbReference type="OrthoDB" id="323926at2"/>
<evidence type="ECO:0000256" key="2">
    <source>
        <dbReference type="SAM" id="MobiDB-lite"/>
    </source>
</evidence>
<protein>
    <submittedName>
        <fullName evidence="4">Iron-containing alcohol dehydrogenase</fullName>
    </submittedName>
</protein>
<dbReference type="EMBL" id="SDPM01000011">
    <property type="protein sequence ID" value="RXZ85256.1"/>
    <property type="molecule type" value="Genomic_DNA"/>
</dbReference>
<dbReference type="Gene3D" id="3.40.50.1970">
    <property type="match status" value="1"/>
</dbReference>
<proteinExistence type="predicted"/>
<comment type="caution">
    <text evidence="4">The sequence shown here is derived from an EMBL/GenBank/DDBJ whole genome shotgun (WGS) entry which is preliminary data.</text>
</comment>
<organism evidence="4 6">
    <name type="scientific">Agromyces atrinae</name>
    <dbReference type="NCBI Taxonomy" id="592376"/>
    <lineage>
        <taxon>Bacteria</taxon>
        <taxon>Bacillati</taxon>
        <taxon>Actinomycetota</taxon>
        <taxon>Actinomycetes</taxon>
        <taxon>Micrococcales</taxon>
        <taxon>Microbacteriaceae</taxon>
        <taxon>Agromyces</taxon>
    </lineage>
</organism>
<dbReference type="Pfam" id="PF00465">
    <property type="entry name" value="Fe-ADH"/>
    <property type="match status" value="1"/>
</dbReference>
<feature type="domain" description="Alcohol dehydrogenase iron-type/glycerol dehydrogenase GldA" evidence="3">
    <location>
        <begin position="97"/>
        <end position="199"/>
    </location>
</feature>
<evidence type="ECO:0000313" key="6">
    <source>
        <dbReference type="Proteomes" id="UP000292686"/>
    </source>
</evidence>